<dbReference type="EMBL" id="GBRH01225096">
    <property type="protein sequence ID" value="JAD72799.1"/>
    <property type="molecule type" value="Transcribed_RNA"/>
</dbReference>
<evidence type="ECO:0000256" key="1">
    <source>
        <dbReference type="SAM" id="SignalP"/>
    </source>
</evidence>
<organism evidence="2">
    <name type="scientific">Arundo donax</name>
    <name type="common">Giant reed</name>
    <name type="synonym">Donax arundinaceus</name>
    <dbReference type="NCBI Taxonomy" id="35708"/>
    <lineage>
        <taxon>Eukaryota</taxon>
        <taxon>Viridiplantae</taxon>
        <taxon>Streptophyta</taxon>
        <taxon>Embryophyta</taxon>
        <taxon>Tracheophyta</taxon>
        <taxon>Spermatophyta</taxon>
        <taxon>Magnoliopsida</taxon>
        <taxon>Liliopsida</taxon>
        <taxon>Poales</taxon>
        <taxon>Poaceae</taxon>
        <taxon>PACMAD clade</taxon>
        <taxon>Arundinoideae</taxon>
        <taxon>Arundineae</taxon>
        <taxon>Arundo</taxon>
    </lineage>
</organism>
<reference evidence="2" key="1">
    <citation type="submission" date="2014-09" db="EMBL/GenBank/DDBJ databases">
        <authorList>
            <person name="Magalhaes I.L.F."/>
            <person name="Oliveira U."/>
            <person name="Santos F.R."/>
            <person name="Vidigal T.H.D.A."/>
            <person name="Brescovit A.D."/>
            <person name="Santos A.J."/>
        </authorList>
    </citation>
    <scope>NUCLEOTIDE SEQUENCE</scope>
    <source>
        <tissue evidence="2">Shoot tissue taken approximately 20 cm above the soil surface</tissue>
    </source>
</reference>
<proteinExistence type="predicted"/>
<protein>
    <submittedName>
        <fullName evidence="2">Uncharacterized protein</fullName>
    </submittedName>
</protein>
<keyword evidence="1" id="KW-0732">Signal</keyword>
<reference evidence="2" key="2">
    <citation type="journal article" date="2015" name="Data Brief">
        <title>Shoot transcriptome of the giant reed, Arundo donax.</title>
        <authorList>
            <person name="Barrero R.A."/>
            <person name="Guerrero F.D."/>
            <person name="Moolhuijzen P."/>
            <person name="Goolsby J.A."/>
            <person name="Tidwell J."/>
            <person name="Bellgard S.E."/>
            <person name="Bellgard M.I."/>
        </authorList>
    </citation>
    <scope>NUCLEOTIDE SEQUENCE</scope>
    <source>
        <tissue evidence="2">Shoot tissue taken approximately 20 cm above the soil surface</tissue>
    </source>
</reference>
<evidence type="ECO:0000313" key="2">
    <source>
        <dbReference type="EMBL" id="JAD72799.1"/>
    </source>
</evidence>
<sequence>MFCSWVRLSGFLTFSNLIVLLASKYGEISGAKEYFGAHVYKHNLIH</sequence>
<feature type="signal peptide" evidence="1">
    <location>
        <begin position="1"/>
        <end position="30"/>
    </location>
</feature>
<dbReference type="AlphaFoldDB" id="A0A0A9C920"/>
<accession>A0A0A9C920</accession>
<name>A0A0A9C920_ARUDO</name>
<feature type="chain" id="PRO_5002044401" evidence="1">
    <location>
        <begin position="31"/>
        <end position="46"/>
    </location>
</feature>